<protein>
    <recommendedName>
        <fullName evidence="5">Endoplasmic reticulum transmembrane protein</fullName>
    </recommendedName>
</protein>
<keyword evidence="2 5" id="KW-0812">Transmembrane</keyword>
<evidence type="ECO:0000256" key="6">
    <source>
        <dbReference type="SAM" id="Coils"/>
    </source>
</evidence>
<dbReference type="PANTHER" id="PTHR12701">
    <property type="entry name" value="BCR-ASSOCIATED PROTEIN, BAP"/>
    <property type="match status" value="1"/>
</dbReference>
<sequence length="193" mass="21910">MSLFLNLVCGLMFFEMGLFSAMTIPFPPKIRKPILNIVSLPFKSIHFQVAYKCILGFILILFIDSVNKVIKVSSDLTSFDSAASSALGNNSVDRTDILLRRFYAQRNMYICGFTLFLTLILSRTYALVDEVMVLKEQRYSKVANSADAADPEEVSKLKAQLVEKEENIQILKKQAEHLSKDYEELIAKKPKNE</sequence>
<evidence type="ECO:0000313" key="9">
    <source>
        <dbReference type="Proteomes" id="UP000094565"/>
    </source>
</evidence>
<feature type="coiled-coil region" evidence="6">
    <location>
        <begin position="154"/>
        <end position="188"/>
    </location>
</feature>
<feature type="transmembrane region" description="Helical" evidence="5">
    <location>
        <begin position="108"/>
        <end position="128"/>
    </location>
</feature>
<dbReference type="Pfam" id="PF05529">
    <property type="entry name" value="Bap31"/>
    <property type="match status" value="1"/>
</dbReference>
<keyword evidence="5" id="KW-0931">ER-Golgi transport</keyword>
<comment type="subcellular location">
    <subcellularLocation>
        <location evidence="5">Endoplasmic reticulum membrane</location>
        <topology evidence="5">Multi-pass membrane protein</topology>
    </subcellularLocation>
    <subcellularLocation>
        <location evidence="1">Membrane</location>
        <topology evidence="1">Multi-pass membrane protein</topology>
    </subcellularLocation>
</comment>
<keyword evidence="5" id="KW-0813">Transport</keyword>
<dbReference type="GO" id="GO:0006886">
    <property type="term" value="P:intracellular protein transport"/>
    <property type="evidence" value="ECO:0007669"/>
    <property type="project" value="UniProtKB-UniRule"/>
</dbReference>
<dbReference type="PANTHER" id="PTHR12701:SF20">
    <property type="entry name" value="ENDOPLASMIC RETICULUM TRANSMEMBRANE PROTEIN"/>
    <property type="match status" value="1"/>
</dbReference>
<dbReference type="GO" id="GO:0070973">
    <property type="term" value="P:protein localization to endoplasmic reticulum exit site"/>
    <property type="evidence" value="ECO:0007669"/>
    <property type="project" value="UniProtKB-UniRule"/>
</dbReference>
<keyword evidence="3 5" id="KW-1133">Transmembrane helix</keyword>
<feature type="domain" description="BAP29/BAP31 transmembrane" evidence="7">
    <location>
        <begin position="1"/>
        <end position="138"/>
    </location>
</feature>
<evidence type="ECO:0000259" key="7">
    <source>
        <dbReference type="Pfam" id="PF05529"/>
    </source>
</evidence>
<evidence type="ECO:0000256" key="3">
    <source>
        <dbReference type="ARBA" id="ARBA00022989"/>
    </source>
</evidence>
<dbReference type="GO" id="GO:0005789">
    <property type="term" value="C:endoplasmic reticulum membrane"/>
    <property type="evidence" value="ECO:0007669"/>
    <property type="project" value="UniProtKB-SubCell"/>
</dbReference>
<keyword evidence="5" id="KW-0256">Endoplasmic reticulum</keyword>
<dbReference type="Proteomes" id="UP000094565">
    <property type="component" value="Chromosome 4"/>
</dbReference>
<comment type="function">
    <text evidence="5">May play a role in anterograde transport of membrane proteins from the endoplasmic reticulum to the Golgi.</text>
</comment>
<gene>
    <name evidence="8" type="primary">YET3</name>
    <name evidence="8" type="ORF">ATY40_BA7505223</name>
</gene>
<keyword evidence="6" id="KW-0175">Coiled coil</keyword>
<keyword evidence="9" id="KW-1185">Reference proteome</keyword>
<evidence type="ECO:0000256" key="4">
    <source>
        <dbReference type="ARBA" id="ARBA00023136"/>
    </source>
</evidence>
<comment type="caution">
    <text evidence="5">Lacks conserved residue(s) required for the propagation of feature annotation.</text>
</comment>
<proteinExistence type="inferred from homology"/>
<evidence type="ECO:0000256" key="1">
    <source>
        <dbReference type="ARBA" id="ARBA00004141"/>
    </source>
</evidence>
<dbReference type="InterPro" id="IPR040463">
    <property type="entry name" value="BAP29/BAP31_N"/>
</dbReference>
<keyword evidence="5" id="KW-0653">Protein transport</keyword>
<comment type="similarity">
    <text evidence="5">Belongs to the BCAP29/BCAP31 family.</text>
</comment>
<dbReference type="GO" id="GO:0006888">
    <property type="term" value="P:endoplasmic reticulum to Golgi vesicle-mediated transport"/>
    <property type="evidence" value="ECO:0007669"/>
    <property type="project" value="UniProtKB-UniRule"/>
</dbReference>
<name>A0A1B2JHM6_PICPA</name>
<evidence type="ECO:0000256" key="2">
    <source>
        <dbReference type="ARBA" id="ARBA00022692"/>
    </source>
</evidence>
<reference evidence="8 9" key="1">
    <citation type="submission" date="2016-02" db="EMBL/GenBank/DDBJ databases">
        <title>Comparative genomic and transcriptomic foundation for Pichia pastoris.</title>
        <authorList>
            <person name="Love K.R."/>
            <person name="Shah K.A."/>
            <person name="Whittaker C.A."/>
            <person name="Wu J."/>
            <person name="Bartlett M.C."/>
            <person name="Ma D."/>
            <person name="Leeson R.L."/>
            <person name="Priest M."/>
            <person name="Young S.K."/>
            <person name="Love J.C."/>
        </authorList>
    </citation>
    <scope>NUCLEOTIDE SEQUENCE [LARGE SCALE GENOMIC DNA]</scope>
    <source>
        <strain evidence="8 9">ATCC 28485</strain>
    </source>
</reference>
<keyword evidence="4 5" id="KW-0472">Membrane</keyword>
<organism evidence="8 9">
    <name type="scientific">Komagataella pastoris</name>
    <name type="common">Yeast</name>
    <name type="synonym">Pichia pastoris</name>
    <dbReference type="NCBI Taxonomy" id="4922"/>
    <lineage>
        <taxon>Eukaryota</taxon>
        <taxon>Fungi</taxon>
        <taxon>Dikarya</taxon>
        <taxon>Ascomycota</taxon>
        <taxon>Saccharomycotina</taxon>
        <taxon>Pichiomycetes</taxon>
        <taxon>Pichiales</taxon>
        <taxon>Pichiaceae</taxon>
        <taxon>Komagataella</taxon>
    </lineage>
</organism>
<feature type="transmembrane region" description="Helical" evidence="5">
    <location>
        <begin position="45"/>
        <end position="63"/>
    </location>
</feature>
<dbReference type="OrthoDB" id="435607at2759"/>
<evidence type="ECO:0000313" key="8">
    <source>
        <dbReference type="EMBL" id="ANZ77355.1"/>
    </source>
</evidence>
<dbReference type="AlphaFoldDB" id="A0A1B2JHM6"/>
<evidence type="ECO:0000256" key="5">
    <source>
        <dbReference type="RuleBase" id="RU367026"/>
    </source>
</evidence>
<dbReference type="EMBL" id="CP014587">
    <property type="protein sequence ID" value="ANZ77355.1"/>
    <property type="molecule type" value="Genomic_DNA"/>
</dbReference>
<dbReference type="InterPro" id="IPR008417">
    <property type="entry name" value="BAP29/BAP31"/>
</dbReference>
<accession>A0A1B2JHM6</accession>